<dbReference type="EMBL" id="BPLR01000485">
    <property type="protein sequence ID" value="GIY95156.1"/>
    <property type="molecule type" value="Genomic_DNA"/>
</dbReference>
<accession>A0AAV4XJI0</accession>
<sequence length="77" mass="8194">MQHTDNKAPTRRLNSLQEKENASCPDNIINLILLSGERKPLSLGLPLLGLIAAAAAKEAKANFIGVRTCGGLPFHAC</sequence>
<protein>
    <submittedName>
        <fullName evidence="2">Uncharacterized protein</fullName>
    </submittedName>
</protein>
<reference evidence="2 3" key="1">
    <citation type="submission" date="2021-06" db="EMBL/GenBank/DDBJ databases">
        <title>Caerostris extrusa draft genome.</title>
        <authorList>
            <person name="Kono N."/>
            <person name="Arakawa K."/>
        </authorList>
    </citation>
    <scope>NUCLEOTIDE SEQUENCE [LARGE SCALE GENOMIC DNA]</scope>
</reference>
<proteinExistence type="predicted"/>
<gene>
    <name evidence="2" type="ORF">CEXT_537991</name>
</gene>
<dbReference type="AlphaFoldDB" id="A0AAV4XJI0"/>
<comment type="caution">
    <text evidence="2">The sequence shown here is derived from an EMBL/GenBank/DDBJ whole genome shotgun (WGS) entry which is preliminary data.</text>
</comment>
<evidence type="ECO:0000256" key="1">
    <source>
        <dbReference type="SAM" id="MobiDB-lite"/>
    </source>
</evidence>
<evidence type="ECO:0000313" key="2">
    <source>
        <dbReference type="EMBL" id="GIY95156.1"/>
    </source>
</evidence>
<keyword evidence="3" id="KW-1185">Reference proteome</keyword>
<evidence type="ECO:0000313" key="3">
    <source>
        <dbReference type="Proteomes" id="UP001054945"/>
    </source>
</evidence>
<name>A0AAV4XJI0_CAEEX</name>
<dbReference type="Proteomes" id="UP001054945">
    <property type="component" value="Unassembled WGS sequence"/>
</dbReference>
<organism evidence="2 3">
    <name type="scientific">Caerostris extrusa</name>
    <name type="common">Bark spider</name>
    <name type="synonym">Caerostris bankana</name>
    <dbReference type="NCBI Taxonomy" id="172846"/>
    <lineage>
        <taxon>Eukaryota</taxon>
        <taxon>Metazoa</taxon>
        <taxon>Ecdysozoa</taxon>
        <taxon>Arthropoda</taxon>
        <taxon>Chelicerata</taxon>
        <taxon>Arachnida</taxon>
        <taxon>Araneae</taxon>
        <taxon>Araneomorphae</taxon>
        <taxon>Entelegynae</taxon>
        <taxon>Araneoidea</taxon>
        <taxon>Araneidae</taxon>
        <taxon>Caerostris</taxon>
    </lineage>
</organism>
<feature type="region of interest" description="Disordered" evidence="1">
    <location>
        <begin position="1"/>
        <end position="20"/>
    </location>
</feature>